<organism evidence="1 2">
    <name type="scientific">Rhizoctonia solani AG-3 Rhs1AP</name>
    <dbReference type="NCBI Taxonomy" id="1086054"/>
    <lineage>
        <taxon>Eukaryota</taxon>
        <taxon>Fungi</taxon>
        <taxon>Dikarya</taxon>
        <taxon>Basidiomycota</taxon>
        <taxon>Agaricomycotina</taxon>
        <taxon>Agaricomycetes</taxon>
        <taxon>Cantharellales</taxon>
        <taxon>Ceratobasidiaceae</taxon>
        <taxon>Rhizoctonia</taxon>
    </lineage>
</organism>
<evidence type="ECO:0000313" key="2">
    <source>
        <dbReference type="Proteomes" id="UP000030108"/>
    </source>
</evidence>
<sequence>MVCYTLKTPLRTSNRSILLGLVNTMRITTPPLCRQCQKCITWLPHSPMIARVVQMSRTLPRNANSYTRPKMMMGPRIRLISARGSGKHPWLVISLGLVVSLQNSRLCLGRLCTATFGLN</sequence>
<evidence type="ECO:0000313" key="1">
    <source>
        <dbReference type="EMBL" id="EUC58273.1"/>
    </source>
</evidence>
<protein>
    <submittedName>
        <fullName evidence="1">Uncharacterized protein</fullName>
    </submittedName>
</protein>
<dbReference type="AlphaFoldDB" id="A0A0A1UJ77"/>
<proteinExistence type="predicted"/>
<dbReference type="Proteomes" id="UP000030108">
    <property type="component" value="Unassembled WGS sequence"/>
</dbReference>
<accession>A0A0A1UJ77</accession>
<name>A0A0A1UJ77_9AGAM</name>
<reference evidence="2" key="1">
    <citation type="journal article" date="2014" name="Genome Announc.">
        <title>Draft genome sequence of the plant-pathogenic soil fungus Rhizoctonia solani anastomosis group 3 strain Rhs1AP.</title>
        <authorList>
            <person name="Cubeta M.A."/>
            <person name="Thomas E."/>
            <person name="Dean R.A."/>
            <person name="Jabaji S."/>
            <person name="Neate S.M."/>
            <person name="Tavantzis S."/>
            <person name="Toda T."/>
            <person name="Vilgalys R."/>
            <person name="Bharathan N."/>
            <person name="Fedorova-Abrams N."/>
            <person name="Pakala S.B."/>
            <person name="Pakala S.M."/>
            <person name="Zafar N."/>
            <person name="Joardar V."/>
            <person name="Losada L."/>
            <person name="Nierman W.C."/>
        </authorList>
    </citation>
    <scope>NUCLEOTIDE SEQUENCE [LARGE SCALE GENOMIC DNA]</scope>
    <source>
        <strain evidence="2">AG-3</strain>
    </source>
</reference>
<comment type="caution">
    <text evidence="1">The sequence shown here is derived from an EMBL/GenBank/DDBJ whole genome shotgun (WGS) entry which is preliminary data.</text>
</comment>
<dbReference type="EMBL" id="JATN01000321">
    <property type="protein sequence ID" value="EUC58273.1"/>
    <property type="molecule type" value="Genomic_DNA"/>
</dbReference>
<gene>
    <name evidence="1" type="ORF">RSOL_244850</name>
</gene>